<name>A0A348B413_9CREN</name>
<dbReference type="KEGG" id="sacd:HS1genome_1304"/>
<dbReference type="InterPro" id="IPR010094">
    <property type="entry name" value="Transposase_put_N"/>
</dbReference>
<evidence type="ECO:0000313" key="3">
    <source>
        <dbReference type="Proteomes" id="UP000276741"/>
    </source>
</evidence>
<evidence type="ECO:0000313" key="2">
    <source>
        <dbReference type="EMBL" id="GGT88037.1"/>
    </source>
</evidence>
<proteinExistence type="predicted"/>
<dbReference type="AlphaFoldDB" id="A0A348B413"/>
<protein>
    <recommendedName>
        <fullName evidence="4">Transposase</fullName>
    </recommendedName>
</protein>
<evidence type="ECO:0000313" key="1">
    <source>
        <dbReference type="EMBL" id="BBD72915.1"/>
    </source>
</evidence>
<accession>A0A348B413</accession>
<organism evidence="1 3">
    <name type="scientific">Sulfodiicoccus acidiphilus</name>
    <dbReference type="NCBI Taxonomy" id="1670455"/>
    <lineage>
        <taxon>Archaea</taxon>
        <taxon>Thermoproteota</taxon>
        <taxon>Thermoprotei</taxon>
        <taxon>Sulfolobales</taxon>
        <taxon>Sulfolobaceae</taxon>
        <taxon>Sulfodiicoccus</taxon>
    </lineage>
</organism>
<dbReference type="EMBL" id="AP018553">
    <property type="protein sequence ID" value="BBD72915.1"/>
    <property type="molecule type" value="Genomic_DNA"/>
</dbReference>
<dbReference type="Proteomes" id="UP000276741">
    <property type="component" value="Chromosome"/>
</dbReference>
<reference evidence="3" key="2">
    <citation type="submission" date="2018-04" db="EMBL/GenBank/DDBJ databases">
        <title>Complete genome sequence of Sulfodiicoccus acidiphilus strain HS-1.</title>
        <authorList>
            <person name="Sakai H.D."/>
            <person name="Kurosawa N."/>
        </authorList>
    </citation>
    <scope>NUCLEOTIDE SEQUENCE [LARGE SCALE GENOMIC DNA]</scope>
    <source>
        <strain evidence="3">HS-1</strain>
    </source>
</reference>
<dbReference type="NCBIfam" id="TIGR01765">
    <property type="entry name" value="tspaseT_teng_N"/>
    <property type="match status" value="1"/>
</dbReference>
<dbReference type="EMBL" id="BMQS01000002">
    <property type="protein sequence ID" value="GGT88037.1"/>
    <property type="molecule type" value="Genomic_DNA"/>
</dbReference>
<reference evidence="2" key="4">
    <citation type="submission" date="2020-09" db="EMBL/GenBank/DDBJ databases">
        <authorList>
            <person name="Sun Q."/>
            <person name="Ohkuma M."/>
        </authorList>
    </citation>
    <scope>NUCLEOTIDE SEQUENCE</scope>
    <source>
        <strain evidence="2">JCM 31740</strain>
    </source>
</reference>
<evidence type="ECO:0008006" key="4">
    <source>
        <dbReference type="Google" id="ProtNLM"/>
    </source>
</evidence>
<dbReference type="Proteomes" id="UP000616143">
    <property type="component" value="Unassembled WGS sequence"/>
</dbReference>
<reference evidence="2" key="1">
    <citation type="journal article" date="2014" name="Int. J. Syst. Evol. Microbiol.">
        <title>Complete genome sequence of Corynebacterium casei LMG S-19264T (=DSM 44701T), isolated from a smear-ripened cheese.</title>
        <authorList>
            <consortium name="US DOE Joint Genome Institute (JGI-PGF)"/>
            <person name="Walter F."/>
            <person name="Albersmeier A."/>
            <person name="Kalinowski J."/>
            <person name="Ruckert C."/>
        </authorList>
    </citation>
    <scope>NUCLEOTIDE SEQUENCE</scope>
    <source>
        <strain evidence="2">JCM 31740</strain>
    </source>
</reference>
<gene>
    <name evidence="2" type="ORF">GCM10007116_02480</name>
    <name evidence="1" type="ORF">HS1genome_1304</name>
</gene>
<sequence length="415" mass="47637">MPSYQTMRSKLIASKEAIDNFQFVTINGEAIFNEKERVVRIARAYSQVVKSAIRPLFDGKGIEELTKEFYDVLPNYVYLETALKQAKTIINVLLDREDEKGEIIHVRVRKFWFASRGNKSDEGNRNIKFHVLEDHVEVRVKDPWGKWVRGNAYFGEEHLPLLRELEELSQRKEEGYGAVVSFKEKPMIHLQVPLWLYLKHLSSPKLAGYGSVAGFDLNSDRLNVVVVNKDGTVVTTKTFWYPDVTRPGFPKEKAKALRSNALSDTLEFISRIGVDYVVFEDLFLVKKREFTKSRSGDRKISRFAKKQLLIHGVIKSLRLGFNVVLVNPKGTTNSEEHDKVMREKGFDRHTASAYLIALRGLELSNDIKRYELYGLSETADNGSEGHFPEIQSPLSIDNLTELRVEKTNHVYKLNP</sequence>
<reference evidence="1" key="3">
    <citation type="journal article" date="2019" name="BMC Res. Notes">
        <title>Complete genome sequence of the Sulfodiicoccus acidiphilus strain HS-1T, the first crenarchaeon that lacks polB3, isolated from an acidic hot spring in Ohwaku-dani, Hakone, Japan.</title>
        <authorList>
            <person name="Sakai H.D."/>
            <person name="Kurosawa N."/>
        </authorList>
    </citation>
    <scope>NUCLEOTIDE SEQUENCE</scope>
    <source>
        <strain evidence="1">HS-1</strain>
    </source>
</reference>
<keyword evidence="3" id="KW-1185">Reference proteome</keyword>